<evidence type="ECO:0000313" key="1">
    <source>
        <dbReference type="EMBL" id="OQR96658.1"/>
    </source>
</evidence>
<keyword evidence="2" id="KW-1185">Reference proteome</keyword>
<accession>A0A1V9ZF94</accession>
<dbReference type="AlphaFoldDB" id="A0A1V9ZF94"/>
<dbReference type="OrthoDB" id="72805at2759"/>
<comment type="caution">
    <text evidence="1">The sequence shown here is derived from an EMBL/GenBank/DDBJ whole genome shotgun (WGS) entry which is preliminary data.</text>
</comment>
<reference evidence="1 2" key="1">
    <citation type="journal article" date="2014" name="Genome Biol. Evol.">
        <title>The secreted proteins of Achlya hypogyna and Thraustotheca clavata identify the ancestral oomycete secretome and reveal gene acquisitions by horizontal gene transfer.</title>
        <authorList>
            <person name="Misner I."/>
            <person name="Blouin N."/>
            <person name="Leonard G."/>
            <person name="Richards T.A."/>
            <person name="Lane C.E."/>
        </authorList>
    </citation>
    <scope>NUCLEOTIDE SEQUENCE [LARGE SCALE GENOMIC DNA]</scope>
    <source>
        <strain evidence="1 2">ATCC 48635</strain>
    </source>
</reference>
<evidence type="ECO:0000313" key="2">
    <source>
        <dbReference type="Proteomes" id="UP000243579"/>
    </source>
</evidence>
<organism evidence="1 2">
    <name type="scientific">Achlya hypogyna</name>
    <name type="common">Oomycete</name>
    <name type="synonym">Protoachlya hypogyna</name>
    <dbReference type="NCBI Taxonomy" id="1202772"/>
    <lineage>
        <taxon>Eukaryota</taxon>
        <taxon>Sar</taxon>
        <taxon>Stramenopiles</taxon>
        <taxon>Oomycota</taxon>
        <taxon>Saprolegniomycetes</taxon>
        <taxon>Saprolegniales</taxon>
        <taxon>Achlyaceae</taxon>
        <taxon>Achlya</taxon>
    </lineage>
</organism>
<proteinExistence type="predicted"/>
<protein>
    <submittedName>
        <fullName evidence="1">Uncharacterized protein</fullName>
    </submittedName>
</protein>
<dbReference type="EMBL" id="JNBR01000135">
    <property type="protein sequence ID" value="OQR96658.1"/>
    <property type="molecule type" value="Genomic_DNA"/>
</dbReference>
<dbReference type="Proteomes" id="UP000243579">
    <property type="component" value="Unassembled WGS sequence"/>
</dbReference>
<gene>
    <name evidence="1" type="ORF">ACHHYP_13983</name>
</gene>
<sequence length="98" mass="11258">MFKDPKLNAPQSPPVTIPMLPMGAPPANEPVDFLTECLSPQLSFEAREGQELVQAYMESRSRVESYDEYYAGYIYSPQAKRNNGMYHEDDDTIFRFDL</sequence>
<name>A0A1V9ZF94_ACHHY</name>